<evidence type="ECO:0000313" key="6">
    <source>
        <dbReference type="Proteomes" id="UP000199076"/>
    </source>
</evidence>
<dbReference type="InterPro" id="IPR001173">
    <property type="entry name" value="Glyco_trans_2-like"/>
</dbReference>
<feature type="domain" description="Glycosyltransferase 2-like" evidence="4">
    <location>
        <begin position="87"/>
        <end position="259"/>
    </location>
</feature>
<gene>
    <name evidence="5" type="ORF">SAMN05216218_10349</name>
</gene>
<keyword evidence="2 5" id="KW-0808">Transferase</keyword>
<evidence type="ECO:0000256" key="2">
    <source>
        <dbReference type="ARBA" id="ARBA00022679"/>
    </source>
</evidence>
<keyword evidence="6" id="KW-1185">Reference proteome</keyword>
<dbReference type="Proteomes" id="UP000199076">
    <property type="component" value="Unassembled WGS sequence"/>
</dbReference>
<accession>A0A1G7HJD3</accession>
<protein>
    <submittedName>
        <fullName evidence="5">Glycosyltransferase, catalytic subunit of cellulose synthase and poly-beta-1,6-N-acetylglucosamine synthase</fullName>
    </submittedName>
</protein>
<dbReference type="PANTHER" id="PTHR43630">
    <property type="entry name" value="POLY-BETA-1,6-N-ACETYL-D-GLUCOSAMINE SYNTHASE"/>
    <property type="match status" value="1"/>
</dbReference>
<dbReference type="EMBL" id="FNBK01000003">
    <property type="protein sequence ID" value="SDF00535.1"/>
    <property type="molecule type" value="Genomic_DNA"/>
</dbReference>
<keyword evidence="3" id="KW-0812">Transmembrane</keyword>
<keyword evidence="3" id="KW-0472">Membrane</keyword>
<evidence type="ECO:0000259" key="4">
    <source>
        <dbReference type="Pfam" id="PF00535"/>
    </source>
</evidence>
<feature type="transmembrane region" description="Helical" evidence="3">
    <location>
        <begin position="434"/>
        <end position="458"/>
    </location>
</feature>
<organism evidence="5 6">
    <name type="scientific">Halorientalis regularis</name>
    <dbReference type="NCBI Taxonomy" id="660518"/>
    <lineage>
        <taxon>Archaea</taxon>
        <taxon>Methanobacteriati</taxon>
        <taxon>Methanobacteriota</taxon>
        <taxon>Stenosarchaea group</taxon>
        <taxon>Halobacteria</taxon>
        <taxon>Halobacteriales</taxon>
        <taxon>Haloarculaceae</taxon>
        <taxon>Halorientalis</taxon>
    </lineage>
</organism>
<dbReference type="OrthoDB" id="43988at2157"/>
<reference evidence="6" key="1">
    <citation type="submission" date="2016-10" db="EMBL/GenBank/DDBJ databases">
        <authorList>
            <person name="Varghese N."/>
            <person name="Submissions S."/>
        </authorList>
    </citation>
    <scope>NUCLEOTIDE SEQUENCE [LARGE SCALE GENOMIC DNA]</scope>
    <source>
        <strain evidence="6">IBRC-M 10760</strain>
    </source>
</reference>
<proteinExistence type="predicted"/>
<dbReference type="Gene3D" id="3.90.550.10">
    <property type="entry name" value="Spore Coat Polysaccharide Biosynthesis Protein SpsA, Chain A"/>
    <property type="match status" value="1"/>
</dbReference>
<evidence type="ECO:0000256" key="1">
    <source>
        <dbReference type="ARBA" id="ARBA00022676"/>
    </source>
</evidence>
<evidence type="ECO:0000313" key="5">
    <source>
        <dbReference type="EMBL" id="SDF00535.1"/>
    </source>
</evidence>
<dbReference type="AlphaFoldDB" id="A0A1G7HJD3"/>
<dbReference type="InterPro" id="IPR029044">
    <property type="entry name" value="Nucleotide-diphossugar_trans"/>
</dbReference>
<feature type="transmembrane region" description="Helical" evidence="3">
    <location>
        <begin position="42"/>
        <end position="62"/>
    </location>
</feature>
<dbReference type="PANTHER" id="PTHR43630:SF1">
    <property type="entry name" value="POLY-BETA-1,6-N-ACETYL-D-GLUCOSAMINE SYNTHASE"/>
    <property type="match status" value="1"/>
</dbReference>
<dbReference type="CDD" id="cd06423">
    <property type="entry name" value="CESA_like"/>
    <property type="match status" value="1"/>
</dbReference>
<dbReference type="GO" id="GO:0016757">
    <property type="term" value="F:glycosyltransferase activity"/>
    <property type="evidence" value="ECO:0007669"/>
    <property type="project" value="UniProtKB-KW"/>
</dbReference>
<dbReference type="STRING" id="660518.SAMN05216218_10349"/>
<evidence type="ECO:0000256" key="3">
    <source>
        <dbReference type="SAM" id="Phobius"/>
    </source>
</evidence>
<feature type="transmembrane region" description="Helical" evidence="3">
    <location>
        <begin position="404"/>
        <end position="422"/>
    </location>
</feature>
<keyword evidence="3" id="KW-1133">Transmembrane helix</keyword>
<keyword evidence="1" id="KW-0328">Glycosyltransferase</keyword>
<name>A0A1G7HJD3_9EURY</name>
<feature type="transmembrane region" description="Helical" evidence="3">
    <location>
        <begin position="16"/>
        <end position="36"/>
    </location>
</feature>
<dbReference type="RefSeq" id="WP_092688539.1">
    <property type="nucleotide sequence ID" value="NZ_FNBK01000003.1"/>
</dbReference>
<dbReference type="SUPFAM" id="SSF53448">
    <property type="entry name" value="Nucleotide-diphospho-sugar transferases"/>
    <property type="match status" value="1"/>
</dbReference>
<sequence>MKVETAESQSFSYKGALRYIAVAAVIMGALYLPAIIFPDTWFRVLTTVMLVALLGLTGRALVSALFSFKRPETPELTLSDAELPEVSVVIPAYNEAAVLPDTIEACRNLDYPAEKLEVVLCYERDSVDDTAAICEEAAADDQRFKAVERDEPGGGKAKATNYALQYATGEIIASIDADHRFKSDAIRRAVAWFESDPDIWCVKGRCYGDNPRDSLLALHATVERHIAEKGDLFAREVLGGFTIFGGGQAFFRAEMFDELGNFDESVLVEDIDMSSKIHDFGKQLRVDPSIVTFEENPATLQSWWSQRKRWARGWMQVAFRYLFRLPRSQNMSMRERFDAAFTFAYALMPVFVAFTFPILLFDMVRDFAVHNAATAPILADMGLKTTLQYGVPTATFFSEFTRNALWTLLAVSPAIAACMVFVQDYRDGFSHDALELFAACTLWVYLALQSVVYVVSFLDEVIFERPSIYVTTARVNSQAKSGSGKTGGTETKSD</sequence>
<feature type="transmembrane region" description="Helical" evidence="3">
    <location>
        <begin position="337"/>
        <end position="361"/>
    </location>
</feature>
<dbReference type="Pfam" id="PF00535">
    <property type="entry name" value="Glycos_transf_2"/>
    <property type="match status" value="1"/>
</dbReference>